<feature type="compositionally biased region" description="Basic and acidic residues" evidence="16">
    <location>
        <begin position="547"/>
        <end position="558"/>
    </location>
</feature>
<dbReference type="GO" id="GO:0005634">
    <property type="term" value="C:nucleus"/>
    <property type="evidence" value="ECO:0007669"/>
    <property type="project" value="UniProtKB-SubCell"/>
</dbReference>
<dbReference type="InterPro" id="IPR016197">
    <property type="entry name" value="Chromo-like_dom_sf"/>
</dbReference>
<feature type="compositionally biased region" description="Polar residues" evidence="16">
    <location>
        <begin position="998"/>
        <end position="1014"/>
    </location>
</feature>
<dbReference type="Pfam" id="PF01388">
    <property type="entry name" value="ARID"/>
    <property type="match status" value="1"/>
</dbReference>
<dbReference type="CDD" id="cd18641">
    <property type="entry name" value="CBD_RBP1_like"/>
    <property type="match status" value="1"/>
</dbReference>
<dbReference type="CDD" id="cd05162">
    <property type="entry name" value="PWWP"/>
    <property type="match status" value="1"/>
</dbReference>
<dbReference type="FunFam" id="2.30.30.140:FF:000012">
    <property type="entry name" value="AT-rich interactive domain-containing protein 4A"/>
    <property type="match status" value="1"/>
</dbReference>
<dbReference type="InterPro" id="IPR025995">
    <property type="entry name" value="Tudor-knot"/>
</dbReference>
<dbReference type="SUPFAM" id="SSF54160">
    <property type="entry name" value="Chromo domain-like"/>
    <property type="match status" value="1"/>
</dbReference>
<feature type="compositionally biased region" description="Polar residues" evidence="16">
    <location>
        <begin position="671"/>
        <end position="684"/>
    </location>
</feature>
<keyword evidence="10" id="KW-0804">Transcription</keyword>
<feature type="domain" description="ARID" evidence="17">
    <location>
        <begin position="307"/>
        <end position="399"/>
    </location>
</feature>
<feature type="compositionally biased region" description="Basic and acidic residues" evidence="16">
    <location>
        <begin position="425"/>
        <end position="446"/>
    </location>
</feature>
<keyword evidence="5" id="KW-0832">Ubl conjugation</keyword>
<organism evidence="18 19">
    <name type="scientific">Pygoscelis adeliae</name>
    <name type="common">Adelie penguin</name>
    <dbReference type="NCBI Taxonomy" id="9238"/>
    <lineage>
        <taxon>Eukaryota</taxon>
        <taxon>Metazoa</taxon>
        <taxon>Chordata</taxon>
        <taxon>Craniata</taxon>
        <taxon>Vertebrata</taxon>
        <taxon>Euteleostomi</taxon>
        <taxon>Archelosauria</taxon>
        <taxon>Archosauria</taxon>
        <taxon>Dinosauria</taxon>
        <taxon>Saurischia</taxon>
        <taxon>Theropoda</taxon>
        <taxon>Coelurosauria</taxon>
        <taxon>Aves</taxon>
        <taxon>Neognathae</taxon>
        <taxon>Neoaves</taxon>
        <taxon>Aequornithes</taxon>
        <taxon>Sphenisciformes</taxon>
        <taxon>Spheniscidae</taxon>
        <taxon>Pygoscelis</taxon>
    </lineage>
</organism>
<keyword evidence="8" id="KW-0805">Transcription regulation</keyword>
<keyword evidence="4" id="KW-0221">Differentiation</keyword>
<comment type="subcellular location">
    <subcellularLocation>
        <location evidence="1">Nucleus</location>
    </subcellularLocation>
</comment>
<evidence type="ECO:0000256" key="8">
    <source>
        <dbReference type="ARBA" id="ARBA00023015"/>
    </source>
</evidence>
<feature type="region of interest" description="Disordered" evidence="16">
    <location>
        <begin position="774"/>
        <end position="1123"/>
    </location>
</feature>
<evidence type="ECO:0000256" key="1">
    <source>
        <dbReference type="ARBA" id="ARBA00004123"/>
    </source>
</evidence>
<feature type="compositionally biased region" description="Basic residues" evidence="16">
    <location>
        <begin position="634"/>
        <end position="643"/>
    </location>
</feature>
<feature type="compositionally biased region" description="Acidic residues" evidence="16">
    <location>
        <begin position="979"/>
        <end position="991"/>
    </location>
</feature>
<feature type="region of interest" description="Disordered" evidence="16">
    <location>
        <begin position="628"/>
        <end position="745"/>
    </location>
</feature>
<sequence>AADEPAYLTVGTDVSAKYRGAFCEAKIKTVKRLVKVKVVLKGDNSTQLVQDDQVKGPLRVGAMVETKMPDGSFQEAVISKLTDASWYTVVFDDGDERTLRRTSLCLKGERHFAESETLDQLPLTNPEHFGTPVIGKKSNRGRRSSLPVTEDEKEEESSEEEDEDKRRLNDELLGKVVSVTCNSEKADWYPALVVSPSCNDDVTVKKDQCLVRSFADSKFYSVARKDIKELDVQNLPKSESSPKKGLQEASTFLNTKGVPRNWKMDISEILESSSSDEEDGAAAETDEEEEKREEKTEEVVPEEELDPEERDNFLQQLYKFMEDRGTPINKPPVLGYKDLNLFKLFRLVYQQGGCDNIESGAVWKQIYMDLGIPILNSAASYNVKTAYRKYLYGFEEYCRSANIQFRTIHHNEPKVVEDIQKHVEPMEESLKEEQTMPPTEVKKEAEENYSSSESEKEEIELRSPRGRRRLARDATPARKDSEEDKTQDKLKDSNKENKDIEETPENAEKKENETPLGRKSTPKQKEKKIKKQENASNEGTVWMCSRLQREEIENKGESEGEEDEEDAEPCLTGTKVKVKYGRGKTQKIYEASIKSTEIDDGEVLYLVHYYGWNVRYDEWVKADRIIWPVDKGGPKRKQKKKTKNKDDSEKDEKKDEEKQKSKRGRPPLKSTLPSNTACSLSKTPNSEDSGSSDSEADESSEKNLNEEFSPETSELEKSEKLHDEKLDEENPKIPYALKENDRTQVQPLETLKLEVEESEQIVQIFGNKTEQIEELKREAEKSPKGKGRRSKTKDSCLENAKISPGSQEEVANESLPEPERLDMSSLDCKEISSTTESETEPSTKDKKLLKRKTLEQASPEKRNRRESEMEVPNIHGQKLRNENFERPSEENENVPLKDEDDAMPQIGPETLLCHEVDLDDLDEKEKSSSEDTVSEKPDPNASNSNPSALPPAVQSSFSVASPLTLSQDESRSIKSESDMTIEVDSVAEESQEGLCESESANGFEASTTSSNCSIAVQEREIGEKGQKRPSDSNSGTLAKKQKRTPKRTSAAAKNEKNGTGQSSDSEDLPVLDSSSKCTPVKHINASKPQKISRSPARVISPHIKDGEKDKHREKHHHQNASPRVYKWSFQLNELDNMSSTERISFLQEKLQEIRKYYMSLKSEVATIDRRRKRLKKKDREVSHTGASMSSASSDTGMSPSSSSPPQNVLAVECR</sequence>
<proteinExistence type="predicted"/>
<dbReference type="SUPFAM" id="SSF46774">
    <property type="entry name" value="ARID-like"/>
    <property type="match status" value="1"/>
</dbReference>
<name>A0A093PDH4_PYGAD</name>
<dbReference type="PANTHER" id="PTHR13964">
    <property type="entry name" value="RBP-RELATED"/>
    <property type="match status" value="1"/>
</dbReference>
<feature type="compositionally biased region" description="Basic and acidic residues" evidence="16">
    <location>
        <begin position="879"/>
        <end position="889"/>
    </location>
</feature>
<evidence type="ECO:0000256" key="9">
    <source>
        <dbReference type="ARBA" id="ARBA00023125"/>
    </source>
</evidence>
<dbReference type="FunFam" id="2.30.30.140:FF:000050">
    <property type="entry name" value="AT-rich interactive domain 4A (RBP1-like)"/>
    <property type="match status" value="1"/>
</dbReference>
<evidence type="ECO:0000256" key="7">
    <source>
        <dbReference type="ARBA" id="ARBA00022871"/>
    </source>
</evidence>
<evidence type="ECO:0000256" key="5">
    <source>
        <dbReference type="ARBA" id="ARBA00022843"/>
    </source>
</evidence>
<dbReference type="InterPro" id="IPR051232">
    <property type="entry name" value="ARID/SWI1_ChromRemod"/>
</dbReference>
<evidence type="ECO:0000256" key="12">
    <source>
        <dbReference type="ARBA" id="ARBA00054828"/>
    </source>
</evidence>
<dbReference type="GO" id="GO:0007283">
    <property type="term" value="P:spermatogenesis"/>
    <property type="evidence" value="ECO:0007669"/>
    <property type="project" value="UniProtKB-KW"/>
</dbReference>
<feature type="region of interest" description="Disordered" evidence="16">
    <location>
        <begin position="1168"/>
        <end position="1214"/>
    </location>
</feature>
<dbReference type="SMART" id="SM01014">
    <property type="entry name" value="ARID"/>
    <property type="match status" value="1"/>
</dbReference>
<dbReference type="GO" id="GO:0006325">
    <property type="term" value="P:chromatin organization"/>
    <property type="evidence" value="ECO:0007669"/>
    <property type="project" value="UniProtKB-KW"/>
</dbReference>
<dbReference type="Pfam" id="PF11717">
    <property type="entry name" value="Tudor-knot"/>
    <property type="match status" value="1"/>
</dbReference>
<dbReference type="SMART" id="SM00298">
    <property type="entry name" value="CHROMO"/>
    <property type="match status" value="1"/>
</dbReference>
<feature type="compositionally biased region" description="Acidic residues" evidence="16">
    <location>
        <begin position="559"/>
        <end position="568"/>
    </location>
</feature>
<dbReference type="InterPro" id="IPR047472">
    <property type="entry name" value="Tudor_ARID4A_rpt1"/>
</dbReference>
<feature type="compositionally biased region" description="Basic and acidic residues" evidence="16">
    <location>
        <begin position="774"/>
        <end position="783"/>
    </location>
</feature>
<comment type="function">
    <text evidence="12">DNA-binding protein which modulates activity of several transcription factors including RB1 (retinoblastoma-associated protein) and AR (androgen receptor). May function as part of an mSin3A repressor complex. Has no intrinsic transcriptional activity. Plays a role in the regulation of epigenetic modifications at the PWS/AS imprinting center near the SNRPN promoter, where it might function as part of a complex with RB1 and ARID4B. Involved in spermatogenesis, together with ARID4B, where it acts as a transcriptional coactivator for AR and enhances expression of genes required for sperm maturation. Regulates expression of the tight junction protein CLDN3 in the testis, which is important for integrity of the blood-testis barrier. Plays a role in myeloid homeostasis where it regulates the histone methylation state of bone marrow cells and expression of various genes involved in hematopoiesis. May function as a leukemia suppressor.</text>
</comment>
<gene>
    <name evidence="18" type="ORF">AS28_04664</name>
</gene>
<feature type="compositionally biased region" description="Basic and acidic residues" evidence="16">
    <location>
        <begin position="817"/>
        <end position="830"/>
    </location>
</feature>
<evidence type="ECO:0000256" key="2">
    <source>
        <dbReference type="ARBA" id="ARBA00022499"/>
    </source>
</evidence>
<dbReference type="SMART" id="SM00501">
    <property type="entry name" value="BRIGHT"/>
    <property type="match status" value="1"/>
</dbReference>
<evidence type="ECO:0000256" key="4">
    <source>
        <dbReference type="ARBA" id="ARBA00022782"/>
    </source>
</evidence>
<feature type="compositionally biased region" description="Acidic residues" evidence="16">
    <location>
        <begin position="274"/>
        <end position="291"/>
    </location>
</feature>
<dbReference type="GO" id="GO:0006357">
    <property type="term" value="P:regulation of transcription by RNA polymerase II"/>
    <property type="evidence" value="ECO:0007669"/>
    <property type="project" value="TreeGrafter"/>
</dbReference>
<dbReference type="InterPro" id="IPR047473">
    <property type="entry name" value="CBD_RBP1-like"/>
</dbReference>
<feature type="compositionally biased region" description="Basic and acidic residues" evidence="16">
    <location>
        <begin position="714"/>
        <end position="731"/>
    </location>
</feature>
<dbReference type="Pfam" id="PF08169">
    <property type="entry name" value="RBB1NT"/>
    <property type="match status" value="1"/>
</dbReference>
<feature type="compositionally biased region" description="Basic and acidic residues" evidence="16">
    <location>
        <begin position="644"/>
        <end position="659"/>
    </location>
</feature>
<dbReference type="GO" id="GO:0000976">
    <property type="term" value="F:transcription cis-regulatory region binding"/>
    <property type="evidence" value="ECO:0007669"/>
    <property type="project" value="TreeGrafter"/>
</dbReference>
<evidence type="ECO:0000256" key="11">
    <source>
        <dbReference type="ARBA" id="ARBA00023242"/>
    </source>
</evidence>
<dbReference type="STRING" id="9238.A0A093PDH4"/>
<evidence type="ECO:0000256" key="16">
    <source>
        <dbReference type="SAM" id="MobiDB-lite"/>
    </source>
</evidence>
<comment type="subunit">
    <text evidence="13">Identified in mSin3A corepressor complexes together with SIN3A, SIN3B, RBBP4, RBBP7, SAP30, BRMS1, HDAC1 and HDAC2. Interacts with BRMS1. Interacts with RB1. Interacts with ARID4B. Interacts with AR.</text>
</comment>
<feature type="compositionally biased region" description="Basic residues" evidence="16">
    <location>
        <begin position="520"/>
        <end position="530"/>
    </location>
</feature>
<dbReference type="Gene3D" id="2.30.30.140">
    <property type="match status" value="3"/>
</dbReference>
<dbReference type="CDD" id="cd20461">
    <property type="entry name" value="Tudor_ARID4A_rpt2"/>
    <property type="match status" value="1"/>
</dbReference>
<feature type="non-terminal residue" evidence="18">
    <location>
        <position position="1"/>
    </location>
</feature>
<dbReference type="PANTHER" id="PTHR13964:SF26">
    <property type="entry name" value="AT-RICH INTERACTIVE DOMAIN-CONTAINING PROTEIN 4A"/>
    <property type="match status" value="1"/>
</dbReference>
<evidence type="ECO:0000256" key="10">
    <source>
        <dbReference type="ARBA" id="ARBA00023163"/>
    </source>
</evidence>
<feature type="compositionally biased region" description="Basic and acidic residues" evidence="16">
    <location>
        <begin position="968"/>
        <end position="977"/>
    </location>
</feature>
<evidence type="ECO:0000313" key="18">
    <source>
        <dbReference type="EMBL" id="KFW72255.1"/>
    </source>
</evidence>
<evidence type="ECO:0000256" key="13">
    <source>
        <dbReference type="ARBA" id="ARBA00065960"/>
    </source>
</evidence>
<feature type="compositionally biased region" description="Polar residues" evidence="16">
    <location>
        <begin position="940"/>
        <end position="967"/>
    </location>
</feature>
<feature type="compositionally biased region" description="Low complexity" evidence="16">
    <location>
        <begin position="1183"/>
        <end position="1204"/>
    </location>
</feature>
<dbReference type="SMART" id="SM00333">
    <property type="entry name" value="TUDOR"/>
    <property type="match status" value="1"/>
</dbReference>
<dbReference type="InterPro" id="IPR001606">
    <property type="entry name" value="ARID_dom"/>
</dbReference>
<dbReference type="InterPro" id="IPR000953">
    <property type="entry name" value="Chromo/chromo_shadow_dom"/>
</dbReference>
<dbReference type="GO" id="GO:0030154">
    <property type="term" value="P:cell differentiation"/>
    <property type="evidence" value="ECO:0007669"/>
    <property type="project" value="UniProtKB-KW"/>
</dbReference>
<feature type="compositionally biased region" description="Acidic residues" evidence="16">
    <location>
        <begin position="149"/>
        <end position="163"/>
    </location>
</feature>
<keyword evidence="11" id="KW-0539">Nucleus</keyword>
<keyword evidence="19" id="KW-1185">Reference proteome</keyword>
<feature type="non-terminal residue" evidence="18">
    <location>
        <position position="1214"/>
    </location>
</feature>
<keyword evidence="3" id="KW-0597">Phosphoprotein</keyword>
<accession>A0A093PDH4</accession>
<evidence type="ECO:0000256" key="6">
    <source>
        <dbReference type="ARBA" id="ARBA00022853"/>
    </source>
</evidence>
<keyword evidence="9" id="KW-0238">DNA-binding</keyword>
<feature type="compositionally biased region" description="Acidic residues" evidence="16">
    <location>
        <begin position="299"/>
        <end position="308"/>
    </location>
</feature>
<evidence type="ECO:0000259" key="17">
    <source>
        <dbReference type="PROSITE" id="PS51011"/>
    </source>
</evidence>
<feature type="compositionally biased region" description="Basic and acidic residues" evidence="16">
    <location>
        <begin position="1017"/>
        <end position="1030"/>
    </location>
</feature>
<dbReference type="InterPro" id="IPR002999">
    <property type="entry name" value="Tudor"/>
</dbReference>
<evidence type="ECO:0000256" key="3">
    <source>
        <dbReference type="ARBA" id="ARBA00022553"/>
    </source>
</evidence>
<dbReference type="PROSITE" id="PS51011">
    <property type="entry name" value="ARID"/>
    <property type="match status" value="1"/>
</dbReference>
<keyword evidence="7" id="KW-0744">Spermatogenesis</keyword>
<protein>
    <recommendedName>
        <fullName evidence="14">AT-rich interactive domain-containing protein 4A</fullName>
    </recommendedName>
    <alternativeName>
        <fullName evidence="15">Retinoblastoma-binding protein 1</fullName>
    </alternativeName>
</protein>
<feature type="region of interest" description="Disordered" evidence="16">
    <location>
        <begin position="425"/>
        <end position="570"/>
    </location>
</feature>
<keyword evidence="6" id="KW-0156">Chromatin regulator</keyword>
<dbReference type="SUPFAM" id="SSF63748">
    <property type="entry name" value="Tudor/PWWP/MBT"/>
    <property type="match status" value="1"/>
</dbReference>
<feature type="compositionally biased region" description="Basic and acidic residues" evidence="16">
    <location>
        <begin position="471"/>
        <end position="513"/>
    </location>
</feature>
<dbReference type="FunFam" id="1.10.150.60:FF:000003">
    <property type="entry name" value="AT-rich interactive domain-containing protein 4B"/>
    <property type="match status" value="1"/>
</dbReference>
<evidence type="ECO:0000256" key="14">
    <source>
        <dbReference type="ARBA" id="ARBA00071291"/>
    </source>
</evidence>
<feature type="compositionally biased region" description="Basic and acidic residues" evidence="16">
    <location>
        <begin position="923"/>
        <end position="938"/>
    </location>
</feature>
<dbReference type="InterPro" id="IPR012603">
    <property type="entry name" value="ARID4A/B_PWWP"/>
</dbReference>
<dbReference type="Gene3D" id="1.10.150.60">
    <property type="entry name" value="ARID DNA-binding domain"/>
    <property type="match status" value="1"/>
</dbReference>
<dbReference type="CDD" id="cd16882">
    <property type="entry name" value="ARID_ARID4A"/>
    <property type="match status" value="1"/>
</dbReference>
<dbReference type="Proteomes" id="UP000054081">
    <property type="component" value="Unassembled WGS sequence"/>
</dbReference>
<evidence type="ECO:0000313" key="19">
    <source>
        <dbReference type="Proteomes" id="UP000054081"/>
    </source>
</evidence>
<dbReference type="InterPro" id="IPR036431">
    <property type="entry name" value="ARID_dom_sf"/>
</dbReference>
<dbReference type="EMBL" id="KL225454">
    <property type="protein sequence ID" value="KFW72255.1"/>
    <property type="molecule type" value="Genomic_DNA"/>
</dbReference>
<reference evidence="18 19" key="1">
    <citation type="submission" date="2014-04" db="EMBL/GenBank/DDBJ databases">
        <title>Genome evolution of avian class.</title>
        <authorList>
            <person name="Zhang G."/>
            <person name="Li C."/>
        </authorList>
    </citation>
    <scope>NUCLEOTIDE SEQUENCE [LARGE SCALE GENOMIC DNA]</scope>
    <source>
        <strain evidence="18">BGI_AS28</strain>
    </source>
</reference>
<dbReference type="AlphaFoldDB" id="A0A093PDH4"/>
<dbReference type="CDD" id="cd20459">
    <property type="entry name" value="Tudor_ARID4A_rpt1"/>
    <property type="match status" value="1"/>
</dbReference>
<feature type="compositionally biased region" description="Basic and acidic residues" evidence="16">
    <location>
        <begin position="841"/>
        <end position="868"/>
    </location>
</feature>
<evidence type="ECO:0000256" key="15">
    <source>
        <dbReference type="ARBA" id="ARBA00080584"/>
    </source>
</evidence>
<keyword evidence="2" id="KW-1017">Isopeptide bond</keyword>
<dbReference type="FunFam" id="2.30.30.140:FF:000009">
    <property type="entry name" value="AT-rich interactive domain-containing protein 4B"/>
    <property type="match status" value="1"/>
</dbReference>
<feature type="region of interest" description="Disordered" evidence="16">
    <location>
        <begin position="121"/>
        <end position="166"/>
    </location>
</feature>
<feature type="region of interest" description="Disordered" evidence="16">
    <location>
        <begin position="269"/>
        <end position="308"/>
    </location>
</feature>